<comment type="caution">
    <text evidence="1">The sequence shown here is derived from an EMBL/GenBank/DDBJ whole genome shotgun (WGS) entry which is preliminary data.</text>
</comment>
<organism evidence="1 2">
    <name type="scientific">Lasiosphaeria miniovina</name>
    <dbReference type="NCBI Taxonomy" id="1954250"/>
    <lineage>
        <taxon>Eukaryota</taxon>
        <taxon>Fungi</taxon>
        <taxon>Dikarya</taxon>
        <taxon>Ascomycota</taxon>
        <taxon>Pezizomycotina</taxon>
        <taxon>Sordariomycetes</taxon>
        <taxon>Sordariomycetidae</taxon>
        <taxon>Sordariales</taxon>
        <taxon>Lasiosphaeriaceae</taxon>
        <taxon>Lasiosphaeria</taxon>
    </lineage>
</organism>
<dbReference type="Proteomes" id="UP001172101">
    <property type="component" value="Unassembled WGS sequence"/>
</dbReference>
<protein>
    <submittedName>
        <fullName evidence="1">Uncharacterized protein</fullName>
    </submittedName>
</protein>
<accession>A0AA40E489</accession>
<dbReference type="GeneID" id="85328541"/>
<dbReference type="RefSeq" id="XP_060299380.1">
    <property type="nucleotide sequence ID" value="XM_060445271.1"/>
</dbReference>
<evidence type="ECO:0000313" key="2">
    <source>
        <dbReference type="Proteomes" id="UP001172101"/>
    </source>
</evidence>
<evidence type="ECO:0000313" key="1">
    <source>
        <dbReference type="EMBL" id="KAK0723456.1"/>
    </source>
</evidence>
<reference evidence="1" key="1">
    <citation type="submission" date="2023-06" db="EMBL/GenBank/DDBJ databases">
        <title>Genome-scale phylogeny and comparative genomics of the fungal order Sordariales.</title>
        <authorList>
            <consortium name="Lawrence Berkeley National Laboratory"/>
            <person name="Hensen N."/>
            <person name="Bonometti L."/>
            <person name="Westerberg I."/>
            <person name="Brannstrom I.O."/>
            <person name="Guillou S."/>
            <person name="Cros-Aarteil S."/>
            <person name="Calhoun S."/>
            <person name="Haridas S."/>
            <person name="Kuo A."/>
            <person name="Mondo S."/>
            <person name="Pangilinan J."/>
            <person name="Riley R."/>
            <person name="LaButti K."/>
            <person name="Andreopoulos B."/>
            <person name="Lipzen A."/>
            <person name="Chen C."/>
            <person name="Yanf M."/>
            <person name="Daum C."/>
            <person name="Ng V."/>
            <person name="Clum A."/>
            <person name="Steindorff A."/>
            <person name="Ohm R."/>
            <person name="Martin F."/>
            <person name="Silar P."/>
            <person name="Natvig D."/>
            <person name="Lalanne C."/>
            <person name="Gautier V."/>
            <person name="Ament-velasquez S.L."/>
            <person name="Kruys A."/>
            <person name="Hutchinson M.I."/>
            <person name="Powell A.J."/>
            <person name="Barry K."/>
            <person name="Miller A.N."/>
            <person name="Grigoriev I.V."/>
            <person name="Debuchy R."/>
            <person name="Gladieux P."/>
            <person name="Thoren M.H."/>
            <person name="Johannesson H."/>
        </authorList>
    </citation>
    <scope>NUCLEOTIDE SEQUENCE</scope>
    <source>
        <strain evidence="1">SMH2392-1A</strain>
    </source>
</reference>
<dbReference type="EMBL" id="JAUIRO010000003">
    <property type="protein sequence ID" value="KAK0723456.1"/>
    <property type="molecule type" value="Genomic_DNA"/>
</dbReference>
<sequence length="113" mass="12138">MSSLEPLAAYGLTCNVMQVISFASETAPVCKVIFETGTLDPSLVKRTAGLSEALTSLGDLLDSAPKPMNSDDQKLLDVAANETSLTQSEIAGIEDDSLRRFVEAVSQHKDKHR</sequence>
<dbReference type="AlphaFoldDB" id="A0AA40E489"/>
<proteinExistence type="predicted"/>
<keyword evidence="2" id="KW-1185">Reference proteome</keyword>
<gene>
    <name evidence="1" type="ORF">B0T26DRAFT_750728</name>
</gene>
<name>A0AA40E489_9PEZI</name>